<comment type="caution">
    <text evidence="2">The sequence shown here is derived from an EMBL/GenBank/DDBJ whole genome shotgun (WGS) entry which is preliminary data.</text>
</comment>
<reference evidence="2 3" key="1">
    <citation type="submission" date="2021-12" db="EMBL/GenBank/DDBJ databases">
        <title>Siccirubricoccus leaddurans sp. nov., a high concentration Zn2+ tolerance bacterium.</title>
        <authorList>
            <person name="Cao Y."/>
        </authorList>
    </citation>
    <scope>NUCLEOTIDE SEQUENCE [LARGE SCALE GENOMIC DNA]</scope>
    <source>
        <strain evidence="2 3">KC 17139</strain>
    </source>
</reference>
<name>A0ABT1D3T1_9PROT</name>
<feature type="signal peptide" evidence="1">
    <location>
        <begin position="1"/>
        <end position="18"/>
    </location>
</feature>
<sequence length="340" mass="37576">MMRWMMAALLAIAAPAFAQAPLEVREIGSLHVGGRIATLSGLPQRQMTFSAGAPPVMLDPNGEFQVEQMYAQYVKLANPRARFPLLLWHGGGLTGVTWETTPDGRPGWQMFFLRAGHDVYVSDAMERGRSGWARFPEILPGEPVFRPLGEGWSLFRLGEPAGWNRDPARRVAHAESRFPIAAWDQFMKQGVPRWATTDRQIQAAYDAYVQAVCPCVVVVHSQGGNFGFNAVLHAPDKIRALIAVEPSGAPDEAADAARVKGVPHLVVWGDYVAEHPFWSRARQNIERWQARIREAGGTAETLDLPAEGVRGNSHMLMMDTNSDEIATRVQGWMAAKGLMR</sequence>
<dbReference type="Proteomes" id="UP001523392">
    <property type="component" value="Unassembled WGS sequence"/>
</dbReference>
<dbReference type="EMBL" id="JAFIRR010000063">
    <property type="protein sequence ID" value="MCO6416589.1"/>
    <property type="molecule type" value="Genomic_DNA"/>
</dbReference>
<evidence type="ECO:0000313" key="2">
    <source>
        <dbReference type="EMBL" id="MCO6416589.1"/>
    </source>
</evidence>
<keyword evidence="1" id="KW-0732">Signal</keyword>
<dbReference type="Gene3D" id="3.40.50.1820">
    <property type="entry name" value="alpha/beta hydrolase"/>
    <property type="match status" value="1"/>
</dbReference>
<protein>
    <submittedName>
        <fullName evidence="2">Esterase</fullName>
    </submittedName>
</protein>
<proteinExistence type="predicted"/>
<dbReference type="InterPro" id="IPR029058">
    <property type="entry name" value="AB_hydrolase_fold"/>
</dbReference>
<dbReference type="RefSeq" id="WP_252953203.1">
    <property type="nucleotide sequence ID" value="NZ_JAFIRR010000063.1"/>
</dbReference>
<accession>A0ABT1D3T1</accession>
<dbReference type="CDD" id="cd12808">
    <property type="entry name" value="Esterase_713_like-1"/>
    <property type="match status" value="1"/>
</dbReference>
<gene>
    <name evidence="2" type="ORF">JYK14_10500</name>
</gene>
<feature type="chain" id="PRO_5047293289" evidence="1">
    <location>
        <begin position="19"/>
        <end position="340"/>
    </location>
</feature>
<evidence type="ECO:0000313" key="3">
    <source>
        <dbReference type="Proteomes" id="UP001523392"/>
    </source>
</evidence>
<dbReference type="PANTHER" id="PTHR43194:SF5">
    <property type="entry name" value="PIMELOYL-[ACYL-CARRIER PROTEIN] METHYL ESTER ESTERASE"/>
    <property type="match status" value="1"/>
</dbReference>
<dbReference type="PANTHER" id="PTHR43194">
    <property type="entry name" value="HYDROLASE ALPHA/BETA FOLD FAMILY"/>
    <property type="match status" value="1"/>
</dbReference>
<dbReference type="InterPro" id="IPR050228">
    <property type="entry name" value="Carboxylesterase_BioH"/>
</dbReference>
<keyword evidence="3" id="KW-1185">Reference proteome</keyword>
<evidence type="ECO:0000256" key="1">
    <source>
        <dbReference type="SAM" id="SignalP"/>
    </source>
</evidence>
<organism evidence="2 3">
    <name type="scientific">Siccirubricoccus soli</name>
    <dbReference type="NCBI Taxonomy" id="2899147"/>
    <lineage>
        <taxon>Bacteria</taxon>
        <taxon>Pseudomonadati</taxon>
        <taxon>Pseudomonadota</taxon>
        <taxon>Alphaproteobacteria</taxon>
        <taxon>Acetobacterales</taxon>
        <taxon>Roseomonadaceae</taxon>
        <taxon>Siccirubricoccus</taxon>
    </lineage>
</organism>
<dbReference type="SUPFAM" id="SSF53474">
    <property type="entry name" value="alpha/beta-Hydrolases"/>
    <property type="match status" value="1"/>
</dbReference>